<evidence type="ECO:0000313" key="3">
    <source>
        <dbReference type="Proteomes" id="UP000053947"/>
    </source>
</evidence>
<dbReference type="EMBL" id="LFDV01000002">
    <property type="protein sequence ID" value="KTB48308.1"/>
    <property type="molecule type" value="Genomic_DNA"/>
</dbReference>
<reference evidence="2 3" key="1">
    <citation type="submission" date="2015-06" db="EMBL/GenBank/DDBJ databases">
        <title>Genome sequence of the organohalide-respiring Dehalogenimonas alkenigignens type strain (IP3-3T).</title>
        <authorList>
            <person name="Key T.A."/>
            <person name="Richmond D.P."/>
            <person name="Bowman K.S."/>
            <person name="Cho Y.-J."/>
            <person name="Chun J."/>
            <person name="da Costa M.S."/>
            <person name="Rainey F.A."/>
            <person name="Moe W.M."/>
        </authorList>
    </citation>
    <scope>NUCLEOTIDE SEQUENCE [LARGE SCALE GENOMIC DNA]</scope>
    <source>
        <strain evidence="2 3">IP3-3</strain>
    </source>
</reference>
<keyword evidence="3" id="KW-1185">Reference proteome</keyword>
<dbReference type="Proteomes" id="UP000053947">
    <property type="component" value="Unassembled WGS sequence"/>
</dbReference>
<organism evidence="2 3">
    <name type="scientific">Dehalogenimonas alkenigignens</name>
    <dbReference type="NCBI Taxonomy" id="1217799"/>
    <lineage>
        <taxon>Bacteria</taxon>
        <taxon>Bacillati</taxon>
        <taxon>Chloroflexota</taxon>
        <taxon>Dehalococcoidia</taxon>
        <taxon>Dehalococcoidales</taxon>
        <taxon>Dehalococcoidaceae</taxon>
        <taxon>Dehalogenimonas</taxon>
    </lineage>
</organism>
<name>A0A0W0GIC3_9CHLR</name>
<keyword evidence="1" id="KW-0472">Membrane</keyword>
<sequence>MKNIKLWTLISAGLAVVAVGGGFMAQGEEGTMVQIHALIGVVTLAATVIAAYIGAKST</sequence>
<accession>A0A0W0GIC3</accession>
<protein>
    <submittedName>
        <fullName evidence="2">Uncharacterized protein</fullName>
    </submittedName>
</protein>
<feature type="transmembrane region" description="Helical" evidence="1">
    <location>
        <begin position="35"/>
        <end position="55"/>
    </location>
</feature>
<evidence type="ECO:0000313" key="2">
    <source>
        <dbReference type="EMBL" id="KTB48308.1"/>
    </source>
</evidence>
<comment type="caution">
    <text evidence="2">The sequence shown here is derived from an EMBL/GenBank/DDBJ whole genome shotgun (WGS) entry which is preliminary data.</text>
</comment>
<dbReference type="AlphaFoldDB" id="A0A0W0GIC3"/>
<keyword evidence="1" id="KW-0812">Transmembrane</keyword>
<evidence type="ECO:0000256" key="1">
    <source>
        <dbReference type="SAM" id="Phobius"/>
    </source>
</evidence>
<keyword evidence="1" id="KW-1133">Transmembrane helix</keyword>
<dbReference type="STRING" id="1217799.DEALK_11540"/>
<gene>
    <name evidence="2" type="ORF">DEALK_11540</name>
</gene>
<dbReference type="RefSeq" id="WP_186007583.1">
    <property type="nucleotide sequence ID" value="NZ_KQ758903.1"/>
</dbReference>
<proteinExistence type="predicted"/>